<evidence type="ECO:0000313" key="2">
    <source>
        <dbReference type="Proteomes" id="UP001497680"/>
    </source>
</evidence>
<organism evidence="1 2">
    <name type="scientific">Hypoxylon rubiginosum</name>
    <dbReference type="NCBI Taxonomy" id="110542"/>
    <lineage>
        <taxon>Eukaryota</taxon>
        <taxon>Fungi</taxon>
        <taxon>Dikarya</taxon>
        <taxon>Ascomycota</taxon>
        <taxon>Pezizomycotina</taxon>
        <taxon>Sordariomycetes</taxon>
        <taxon>Xylariomycetidae</taxon>
        <taxon>Xylariales</taxon>
        <taxon>Hypoxylaceae</taxon>
        <taxon>Hypoxylon</taxon>
    </lineage>
</organism>
<evidence type="ECO:0000313" key="1">
    <source>
        <dbReference type="EMBL" id="KAI6084341.1"/>
    </source>
</evidence>
<accession>A0ACC0CV70</accession>
<keyword evidence="2" id="KW-1185">Reference proteome</keyword>
<sequence length="289" mass="33303">MNARPRGPLWWMRRRSPYVYVDEPAPTIQQQHPMRHDQAPKLIFIAAWMDARDVHISKYIAQYREFYPAAIIVLVRFVFKESLLESVANTAVKPAFSYLRFKMESGVLSASPARPEILVHTFSNGGSTTTRTLFQLFRSQTGRAFPLHVAIYDSCPGLYSFSSLYSVFMLSFPKSIRLVALPFVVMFVVSLWVWHNPLHMISGEDLLSKNARIHNDPDFAKQTMRSYIYGDTDVMVEWKHVEKHAVDAAAKGFVVRRELFERSAHVSHIRTDGGRYWRIVTETWETGSA</sequence>
<reference evidence="1 2" key="1">
    <citation type="journal article" date="2022" name="New Phytol.">
        <title>Ecological generalism drives hyperdiversity of secondary metabolite gene clusters in xylarialean endophytes.</title>
        <authorList>
            <person name="Franco M.E.E."/>
            <person name="Wisecaver J.H."/>
            <person name="Arnold A.E."/>
            <person name="Ju Y.M."/>
            <person name="Slot J.C."/>
            <person name="Ahrendt S."/>
            <person name="Moore L.P."/>
            <person name="Eastman K.E."/>
            <person name="Scott K."/>
            <person name="Konkel Z."/>
            <person name="Mondo S.J."/>
            <person name="Kuo A."/>
            <person name="Hayes R.D."/>
            <person name="Haridas S."/>
            <person name="Andreopoulos B."/>
            <person name="Riley R."/>
            <person name="LaButti K."/>
            <person name="Pangilinan J."/>
            <person name="Lipzen A."/>
            <person name="Amirebrahimi M."/>
            <person name="Yan J."/>
            <person name="Adam C."/>
            <person name="Keymanesh K."/>
            <person name="Ng V."/>
            <person name="Louie K."/>
            <person name="Northen T."/>
            <person name="Drula E."/>
            <person name="Henrissat B."/>
            <person name="Hsieh H.M."/>
            <person name="Youens-Clark K."/>
            <person name="Lutzoni F."/>
            <person name="Miadlikowska J."/>
            <person name="Eastwood D.C."/>
            <person name="Hamelin R.C."/>
            <person name="Grigoriev I.V."/>
            <person name="U'Ren J.M."/>
        </authorList>
    </citation>
    <scope>NUCLEOTIDE SEQUENCE [LARGE SCALE GENOMIC DNA]</scope>
    <source>
        <strain evidence="1 2">ER1909</strain>
    </source>
</reference>
<name>A0ACC0CV70_9PEZI</name>
<protein>
    <submittedName>
        <fullName evidence="1">Uncharacterized protein</fullName>
    </submittedName>
</protein>
<proteinExistence type="predicted"/>
<comment type="caution">
    <text evidence="1">The sequence shown here is derived from an EMBL/GenBank/DDBJ whole genome shotgun (WGS) entry which is preliminary data.</text>
</comment>
<gene>
    <name evidence="1" type="ORF">F4821DRAFT_242947</name>
</gene>
<dbReference type="Proteomes" id="UP001497680">
    <property type="component" value="Unassembled WGS sequence"/>
</dbReference>
<dbReference type="EMBL" id="MU394338">
    <property type="protein sequence ID" value="KAI6084341.1"/>
    <property type="molecule type" value="Genomic_DNA"/>
</dbReference>